<evidence type="ECO:0000256" key="7">
    <source>
        <dbReference type="ARBA" id="ARBA00023136"/>
    </source>
</evidence>
<evidence type="ECO:0000313" key="10">
    <source>
        <dbReference type="EMBL" id="MBF4769780.1"/>
    </source>
</evidence>
<reference evidence="10" key="1">
    <citation type="submission" date="2020-11" db="EMBL/GenBank/DDBJ databases">
        <title>Nocardioides cynanchi sp. nov., isolated from soil of rhizosphere of Cynanchum wilfordii.</title>
        <authorList>
            <person name="Lee J.-S."/>
            <person name="Suh M.K."/>
            <person name="Kim J.-S."/>
        </authorList>
    </citation>
    <scope>NUCLEOTIDE SEQUENCE</scope>
    <source>
        <strain evidence="10">KCTC 19276</strain>
    </source>
</reference>
<dbReference type="GO" id="GO:0005886">
    <property type="term" value="C:plasma membrane"/>
    <property type="evidence" value="ECO:0007669"/>
    <property type="project" value="UniProtKB-SubCell"/>
</dbReference>
<dbReference type="PANTHER" id="PTHR11795:SF442">
    <property type="entry name" value="ABC TRANSPORTER ATP-BINDING PROTEIN"/>
    <property type="match status" value="1"/>
</dbReference>
<dbReference type="GO" id="GO:0022857">
    <property type="term" value="F:transmembrane transporter activity"/>
    <property type="evidence" value="ECO:0007669"/>
    <property type="project" value="InterPro"/>
</dbReference>
<dbReference type="PANTHER" id="PTHR11795">
    <property type="entry name" value="BRANCHED-CHAIN AMINO ACID TRANSPORT SYSTEM PERMEASE PROTEIN LIVH"/>
    <property type="match status" value="1"/>
</dbReference>
<evidence type="ECO:0000256" key="5">
    <source>
        <dbReference type="ARBA" id="ARBA00022970"/>
    </source>
</evidence>
<evidence type="ECO:0000256" key="8">
    <source>
        <dbReference type="ARBA" id="ARBA00037998"/>
    </source>
</evidence>
<evidence type="ECO:0000256" key="2">
    <source>
        <dbReference type="ARBA" id="ARBA00022448"/>
    </source>
</evidence>
<evidence type="ECO:0000256" key="4">
    <source>
        <dbReference type="ARBA" id="ARBA00022692"/>
    </source>
</evidence>
<evidence type="ECO:0000256" key="9">
    <source>
        <dbReference type="SAM" id="Phobius"/>
    </source>
</evidence>
<dbReference type="Pfam" id="PF02653">
    <property type="entry name" value="BPD_transp_2"/>
    <property type="match status" value="1"/>
</dbReference>
<comment type="similarity">
    <text evidence="8">Belongs to the binding-protein-dependent transport system permease family. LivHM subfamily.</text>
</comment>
<feature type="transmembrane region" description="Helical" evidence="9">
    <location>
        <begin position="41"/>
        <end position="58"/>
    </location>
</feature>
<feature type="transmembrane region" description="Helical" evidence="9">
    <location>
        <begin position="270"/>
        <end position="290"/>
    </location>
</feature>
<evidence type="ECO:0000256" key="1">
    <source>
        <dbReference type="ARBA" id="ARBA00004651"/>
    </source>
</evidence>
<organism evidence="10 11">
    <name type="scientific">Nocardioides agariphilus</name>
    <dbReference type="NCBI Taxonomy" id="433664"/>
    <lineage>
        <taxon>Bacteria</taxon>
        <taxon>Bacillati</taxon>
        <taxon>Actinomycetota</taxon>
        <taxon>Actinomycetes</taxon>
        <taxon>Propionibacteriales</taxon>
        <taxon>Nocardioidaceae</taxon>
        <taxon>Nocardioides</taxon>
    </lineage>
</organism>
<name>A0A930VTU0_9ACTN</name>
<accession>A0A930VTU0</accession>
<proteinExistence type="inferred from homology"/>
<sequence>MSSFIVAVISGLSAGALLFLAASGLTLVFGVMRIINFAQGAMVMLGAFIFHSALFGQFQPTIPAFVLSVMITTLAMAVFGVLLDVILVHRLVKLDEVPVLLATFGLLLAITGAVPLLFGTLPLSSSLPKSIDRTVTLGSGVVVPLYDLILIVVAAVITAFLAWLLNSTGFGRRVKAVSDDSDMAEASGVRSGSIRMLAFALGSALAGLGGALFAPLVTLDSGLGAGIVVEVFVVIVVAGLGSIWGALVVCLLLSILVAMFSLYAADLQPYVLYSVMGLAILLKPGGFFGARHSE</sequence>
<dbReference type="Proteomes" id="UP000660668">
    <property type="component" value="Unassembled WGS sequence"/>
</dbReference>
<keyword evidence="3" id="KW-1003">Cell membrane</keyword>
<feature type="transmembrane region" description="Helical" evidence="9">
    <location>
        <begin position="141"/>
        <end position="165"/>
    </location>
</feature>
<feature type="transmembrane region" description="Helical" evidence="9">
    <location>
        <begin position="99"/>
        <end position="121"/>
    </location>
</feature>
<keyword evidence="5" id="KW-0029">Amino-acid transport</keyword>
<comment type="caution">
    <text evidence="10">The sequence shown here is derived from an EMBL/GenBank/DDBJ whole genome shotgun (WGS) entry which is preliminary data.</text>
</comment>
<feature type="transmembrane region" description="Helical" evidence="9">
    <location>
        <begin position="6"/>
        <end position="29"/>
    </location>
</feature>
<evidence type="ECO:0000256" key="3">
    <source>
        <dbReference type="ARBA" id="ARBA00022475"/>
    </source>
</evidence>
<feature type="transmembrane region" description="Helical" evidence="9">
    <location>
        <begin position="197"/>
        <end position="217"/>
    </location>
</feature>
<evidence type="ECO:0000313" key="11">
    <source>
        <dbReference type="Proteomes" id="UP000660668"/>
    </source>
</evidence>
<dbReference type="RefSeq" id="WP_194697922.1">
    <property type="nucleotide sequence ID" value="NZ_JADKPO010000031.1"/>
</dbReference>
<gene>
    <name evidence="10" type="ORF">ISU10_18580</name>
</gene>
<keyword evidence="7 9" id="KW-0472">Membrane</keyword>
<keyword evidence="4 9" id="KW-0812">Transmembrane</keyword>
<evidence type="ECO:0000256" key="6">
    <source>
        <dbReference type="ARBA" id="ARBA00022989"/>
    </source>
</evidence>
<keyword evidence="6 9" id="KW-1133">Transmembrane helix</keyword>
<protein>
    <submittedName>
        <fullName evidence="10">Branched-chain amino acid ABC transporter permease</fullName>
    </submittedName>
</protein>
<dbReference type="EMBL" id="JADKPO010000031">
    <property type="protein sequence ID" value="MBF4769780.1"/>
    <property type="molecule type" value="Genomic_DNA"/>
</dbReference>
<comment type="subcellular location">
    <subcellularLocation>
        <location evidence="1">Cell membrane</location>
        <topology evidence="1">Multi-pass membrane protein</topology>
    </subcellularLocation>
</comment>
<dbReference type="AlphaFoldDB" id="A0A930VTU0"/>
<dbReference type="CDD" id="cd06582">
    <property type="entry name" value="TM_PBP1_LivH_like"/>
    <property type="match status" value="1"/>
</dbReference>
<dbReference type="GO" id="GO:0006865">
    <property type="term" value="P:amino acid transport"/>
    <property type="evidence" value="ECO:0007669"/>
    <property type="project" value="UniProtKB-KW"/>
</dbReference>
<dbReference type="InterPro" id="IPR001851">
    <property type="entry name" value="ABC_transp_permease"/>
</dbReference>
<dbReference type="InterPro" id="IPR052157">
    <property type="entry name" value="BCAA_transport_permease"/>
</dbReference>
<keyword evidence="2" id="KW-0813">Transport</keyword>
<feature type="transmembrane region" description="Helical" evidence="9">
    <location>
        <begin position="64"/>
        <end position="87"/>
    </location>
</feature>
<keyword evidence="11" id="KW-1185">Reference proteome</keyword>